<feature type="region of interest" description="Disordered" evidence="1">
    <location>
        <begin position="121"/>
        <end position="151"/>
    </location>
</feature>
<accession>A0A2P4SQL2</accession>
<reference evidence="2 3" key="1">
    <citation type="submission" date="2018-01" db="EMBL/GenBank/DDBJ databases">
        <title>Comparison of the Chinese Bamboo Partridge and Red Junglefowl genome sequences highlights the importance of demography in genome evolution.</title>
        <authorList>
            <person name="Tiley G.P."/>
            <person name="Kimball R.T."/>
            <person name="Braun E.L."/>
            <person name="Burleigh J.G."/>
        </authorList>
    </citation>
    <scope>NUCLEOTIDE SEQUENCE [LARGE SCALE GENOMIC DNA]</scope>
    <source>
        <strain evidence="2">RTK389</strain>
        <tissue evidence="2">Blood</tissue>
    </source>
</reference>
<dbReference type="Proteomes" id="UP000237246">
    <property type="component" value="Unassembled WGS sequence"/>
</dbReference>
<evidence type="ECO:0000313" key="3">
    <source>
        <dbReference type="Proteomes" id="UP000237246"/>
    </source>
</evidence>
<comment type="caution">
    <text evidence="2">The sequence shown here is derived from an EMBL/GenBank/DDBJ whole genome shotgun (WGS) entry which is preliminary data.</text>
</comment>
<keyword evidence="3" id="KW-1185">Reference proteome</keyword>
<organism evidence="2 3">
    <name type="scientific">Bambusicola thoracicus</name>
    <name type="common">Chinese bamboo-partridge</name>
    <name type="synonym">Perdix thoracica</name>
    <dbReference type="NCBI Taxonomy" id="9083"/>
    <lineage>
        <taxon>Eukaryota</taxon>
        <taxon>Metazoa</taxon>
        <taxon>Chordata</taxon>
        <taxon>Craniata</taxon>
        <taxon>Vertebrata</taxon>
        <taxon>Euteleostomi</taxon>
        <taxon>Archelosauria</taxon>
        <taxon>Archosauria</taxon>
        <taxon>Dinosauria</taxon>
        <taxon>Saurischia</taxon>
        <taxon>Theropoda</taxon>
        <taxon>Coelurosauria</taxon>
        <taxon>Aves</taxon>
        <taxon>Neognathae</taxon>
        <taxon>Galloanserae</taxon>
        <taxon>Galliformes</taxon>
        <taxon>Phasianidae</taxon>
        <taxon>Perdicinae</taxon>
        <taxon>Bambusicola</taxon>
    </lineage>
</organism>
<feature type="region of interest" description="Disordered" evidence="1">
    <location>
        <begin position="82"/>
        <end position="109"/>
    </location>
</feature>
<feature type="non-terminal residue" evidence="2">
    <location>
        <position position="1"/>
    </location>
</feature>
<feature type="compositionally biased region" description="Polar residues" evidence="1">
    <location>
        <begin position="125"/>
        <end position="142"/>
    </location>
</feature>
<dbReference type="AlphaFoldDB" id="A0A2P4SQL2"/>
<proteinExistence type="predicted"/>
<gene>
    <name evidence="2" type="ORF">CIB84_009843</name>
</gene>
<dbReference type="EMBL" id="PPHD01028920">
    <property type="protein sequence ID" value="POI26407.1"/>
    <property type="molecule type" value="Genomic_DNA"/>
</dbReference>
<protein>
    <submittedName>
        <fullName evidence="2">Uncharacterized protein</fullName>
    </submittedName>
</protein>
<evidence type="ECO:0000313" key="2">
    <source>
        <dbReference type="EMBL" id="POI26407.1"/>
    </source>
</evidence>
<evidence type="ECO:0000256" key="1">
    <source>
        <dbReference type="SAM" id="MobiDB-lite"/>
    </source>
</evidence>
<sequence length="209" mass="23217">VPVQEELRFKNFPMTQQGDNYYFYFYSTCTKETGKADASGLPLKSGIAESLGNQTEIEKGPKRDGCKVAVRPIDWKTTFPIKQRRKQKAAEMHPSAAEDTDEPPARKLPMVRTVEKAVVDMEGSQADSGAQSEVSNVTSHSSQEADKTRQLSCTEARKALVSEEDDLEKLLMEITGELEGEIDVDTEKDVDELLLELSEITDSVIPQSD</sequence>
<name>A0A2P4SQL2_BAMTH</name>